<dbReference type="Proteomes" id="UP000039865">
    <property type="component" value="Unassembled WGS sequence"/>
</dbReference>
<accession>A0A078B7S7</accession>
<protein>
    <submittedName>
        <fullName evidence="1">Uncharacterized protein</fullName>
    </submittedName>
</protein>
<keyword evidence="2" id="KW-1185">Reference proteome</keyword>
<dbReference type="AlphaFoldDB" id="A0A078B7S7"/>
<reference evidence="1 2" key="1">
    <citation type="submission" date="2014-06" db="EMBL/GenBank/DDBJ databases">
        <authorList>
            <person name="Swart Estienne"/>
        </authorList>
    </citation>
    <scope>NUCLEOTIDE SEQUENCE [LARGE SCALE GENOMIC DNA]</scope>
    <source>
        <strain evidence="1 2">130c</strain>
    </source>
</reference>
<name>A0A078B7S7_STYLE</name>
<gene>
    <name evidence="1" type="primary">Contig14142.g15074</name>
    <name evidence="1" type="ORF">STYLEM_19418</name>
</gene>
<evidence type="ECO:0000313" key="1">
    <source>
        <dbReference type="EMBL" id="CDW90276.1"/>
    </source>
</evidence>
<dbReference type="EMBL" id="CCKQ01018317">
    <property type="protein sequence ID" value="CDW90276.1"/>
    <property type="molecule type" value="Genomic_DNA"/>
</dbReference>
<evidence type="ECO:0000313" key="2">
    <source>
        <dbReference type="Proteomes" id="UP000039865"/>
    </source>
</evidence>
<organism evidence="1 2">
    <name type="scientific">Stylonychia lemnae</name>
    <name type="common">Ciliate</name>
    <dbReference type="NCBI Taxonomy" id="5949"/>
    <lineage>
        <taxon>Eukaryota</taxon>
        <taxon>Sar</taxon>
        <taxon>Alveolata</taxon>
        <taxon>Ciliophora</taxon>
        <taxon>Intramacronucleata</taxon>
        <taxon>Spirotrichea</taxon>
        <taxon>Stichotrichia</taxon>
        <taxon>Sporadotrichida</taxon>
        <taxon>Oxytrichidae</taxon>
        <taxon>Stylonychinae</taxon>
        <taxon>Stylonychia</taxon>
    </lineage>
</organism>
<sequence length="87" mass="9953">MLRPQYLCFQEIASCVRYNILGAVIVEGSRQQTDTDVILLVRQVLVFETYRQAHCQRARLPDSLVCATLVVLCIVRVETLETIYYGS</sequence>
<proteinExistence type="predicted"/>
<dbReference type="InParanoid" id="A0A078B7S7"/>